<keyword evidence="2" id="KW-0472">Membrane</keyword>
<gene>
    <name evidence="3" type="ORF">E1298_18450</name>
</gene>
<reference evidence="3 4" key="1">
    <citation type="submission" date="2019-03" db="EMBL/GenBank/DDBJ databases">
        <title>Draft genome sequences of novel Actinobacteria.</title>
        <authorList>
            <person name="Sahin N."/>
            <person name="Ay H."/>
            <person name="Saygin H."/>
        </authorList>
    </citation>
    <scope>NUCLEOTIDE SEQUENCE [LARGE SCALE GENOMIC DNA]</scope>
    <source>
        <strain evidence="3 4">H3C3</strain>
    </source>
</reference>
<dbReference type="AlphaFoldDB" id="A0A4R5BJW0"/>
<name>A0A4R5BJW0_9ACTN</name>
<feature type="region of interest" description="Disordered" evidence="1">
    <location>
        <begin position="1"/>
        <end position="39"/>
    </location>
</feature>
<keyword evidence="2" id="KW-0812">Transmembrane</keyword>
<feature type="compositionally biased region" description="Basic and acidic residues" evidence="1">
    <location>
        <begin position="20"/>
        <end position="37"/>
    </location>
</feature>
<dbReference type="OrthoDB" id="3530399at2"/>
<dbReference type="InterPro" id="IPR011042">
    <property type="entry name" value="6-blade_b-propeller_TolB-like"/>
</dbReference>
<evidence type="ECO:0000256" key="2">
    <source>
        <dbReference type="SAM" id="Phobius"/>
    </source>
</evidence>
<evidence type="ECO:0000313" key="3">
    <source>
        <dbReference type="EMBL" id="TDD85633.1"/>
    </source>
</evidence>
<evidence type="ECO:0008006" key="5">
    <source>
        <dbReference type="Google" id="ProtNLM"/>
    </source>
</evidence>
<organism evidence="3 4">
    <name type="scientific">Actinomadura rubrisoli</name>
    <dbReference type="NCBI Taxonomy" id="2530368"/>
    <lineage>
        <taxon>Bacteria</taxon>
        <taxon>Bacillati</taxon>
        <taxon>Actinomycetota</taxon>
        <taxon>Actinomycetes</taxon>
        <taxon>Streptosporangiales</taxon>
        <taxon>Thermomonosporaceae</taxon>
        <taxon>Actinomadura</taxon>
    </lineage>
</organism>
<accession>A0A4R5BJW0</accession>
<dbReference type="RefSeq" id="WP_131894838.1">
    <property type="nucleotide sequence ID" value="NZ_SMKU01000088.1"/>
</dbReference>
<feature type="transmembrane region" description="Helical" evidence="2">
    <location>
        <begin position="47"/>
        <end position="67"/>
    </location>
</feature>
<dbReference type="Proteomes" id="UP000294513">
    <property type="component" value="Unassembled WGS sequence"/>
</dbReference>
<protein>
    <recommendedName>
        <fullName evidence="5">WD40 repeat domain-containing protein</fullName>
    </recommendedName>
</protein>
<feature type="compositionally biased region" description="Basic and acidic residues" evidence="1">
    <location>
        <begin position="1"/>
        <end position="12"/>
    </location>
</feature>
<dbReference type="InterPro" id="IPR011044">
    <property type="entry name" value="Quino_amine_DH_bsu"/>
</dbReference>
<keyword evidence="2" id="KW-1133">Transmembrane helix</keyword>
<sequence>MTDIENRLRDALRATADTVDEAKPRPLPEHRRSRAEPNARGAPLRGWVLPLCAVAAILVMIAGLLGIRQLVGEPDRRLQKVPTMPRFLFASYIAEGRSSSRVEVHDSRTGRVMDAKQAPAGMSFEALAAAGDNRTLFVFAKKRGAKQCRSQIMRISVSASGKIVDYRPLAGSAMTGRVTRNGAIAVTEDGRKLAYAIEACLPEPTPQQSAVNGRIGVIDTATGARREWRESQGAGDSRLSWSSRGDLLFFVRSRVEGNAYTDFKEVHELRSLPVTRAGGGRLAQVSHDIRHIASPRAYEGVAAYPDGRRVLVFEGRLEAFSGNGEPPTYAPEADRLKEISADDGRVLRSIRLPDGPFIGSEILKVDASGGYLITGYGLVDLAKGGTAIQIRGVSGFFDLDW</sequence>
<keyword evidence="4" id="KW-1185">Reference proteome</keyword>
<evidence type="ECO:0000313" key="4">
    <source>
        <dbReference type="Proteomes" id="UP000294513"/>
    </source>
</evidence>
<evidence type="ECO:0000256" key="1">
    <source>
        <dbReference type="SAM" id="MobiDB-lite"/>
    </source>
</evidence>
<dbReference type="Gene3D" id="2.120.10.30">
    <property type="entry name" value="TolB, C-terminal domain"/>
    <property type="match status" value="1"/>
</dbReference>
<dbReference type="SUPFAM" id="SSF50969">
    <property type="entry name" value="YVTN repeat-like/Quinoprotein amine dehydrogenase"/>
    <property type="match status" value="1"/>
</dbReference>
<comment type="caution">
    <text evidence="3">The sequence shown here is derived from an EMBL/GenBank/DDBJ whole genome shotgun (WGS) entry which is preliminary data.</text>
</comment>
<dbReference type="EMBL" id="SMKU01000088">
    <property type="protein sequence ID" value="TDD85633.1"/>
    <property type="molecule type" value="Genomic_DNA"/>
</dbReference>
<proteinExistence type="predicted"/>